<dbReference type="AlphaFoldDB" id="A0A6A5ZST6"/>
<sequence length="372" mass="41926">MADWIYEDRPQLQLHIASFQDATFVTLTWLHTLFDALGRNALLRAWTMMIDGREDEVPEFYGYDFDPLASLGSPESAKLEEKPEKSVLEGRELSTWQLIRFGFSMMWEFFIYREEDQRGICIPQSLFVKLRQAALEDLASAPPDTVTMDSRDPAHPTPFLSDGDILAAWWMRLIVKSQPWSSTAPPTKTIQVQNIFGLRELLTTTEPKLLPKGVAYVSNAANAIHTFYSLQEVLELPLGYLAARIRKDLVIQGTRGQISAKERVSQHTLEKTGQHPLYGTGDMMLVTFSNWTKGKMYETDFRAAVVQEGGAKHEVGKPSYVHSNGVSETFPLRNAGCAVGKDLEGNYWVGGSARMGIWESIERAVKREAGRM</sequence>
<reference evidence="1" key="1">
    <citation type="journal article" date="2020" name="Stud. Mycol.">
        <title>101 Dothideomycetes genomes: a test case for predicting lifestyles and emergence of pathogens.</title>
        <authorList>
            <person name="Haridas S."/>
            <person name="Albert R."/>
            <person name="Binder M."/>
            <person name="Bloem J."/>
            <person name="Labutti K."/>
            <person name="Salamov A."/>
            <person name="Andreopoulos B."/>
            <person name="Baker S."/>
            <person name="Barry K."/>
            <person name="Bills G."/>
            <person name="Bluhm B."/>
            <person name="Cannon C."/>
            <person name="Castanera R."/>
            <person name="Culley D."/>
            <person name="Daum C."/>
            <person name="Ezra D."/>
            <person name="Gonzalez J."/>
            <person name="Henrissat B."/>
            <person name="Kuo A."/>
            <person name="Liang C."/>
            <person name="Lipzen A."/>
            <person name="Lutzoni F."/>
            <person name="Magnuson J."/>
            <person name="Mondo S."/>
            <person name="Nolan M."/>
            <person name="Ohm R."/>
            <person name="Pangilinan J."/>
            <person name="Park H.-J."/>
            <person name="Ramirez L."/>
            <person name="Alfaro M."/>
            <person name="Sun H."/>
            <person name="Tritt A."/>
            <person name="Yoshinaga Y."/>
            <person name="Zwiers L.-H."/>
            <person name="Turgeon B."/>
            <person name="Goodwin S."/>
            <person name="Spatafora J."/>
            <person name="Crous P."/>
            <person name="Grigoriev I."/>
        </authorList>
    </citation>
    <scope>NUCLEOTIDE SEQUENCE</scope>
    <source>
        <strain evidence="1">CBS 627.86</strain>
    </source>
</reference>
<gene>
    <name evidence="1" type="ORF">BDV96DRAFT_562679</name>
</gene>
<proteinExistence type="predicted"/>
<dbReference type="Gene3D" id="3.30.559.10">
    <property type="entry name" value="Chloramphenicol acetyltransferase-like domain"/>
    <property type="match status" value="1"/>
</dbReference>
<evidence type="ECO:0000313" key="2">
    <source>
        <dbReference type="Proteomes" id="UP000799770"/>
    </source>
</evidence>
<protein>
    <recommendedName>
        <fullName evidence="3">Transferase family-domain-containing protein</fullName>
    </recommendedName>
</protein>
<accession>A0A6A5ZST6</accession>
<organism evidence="1 2">
    <name type="scientific">Lophiotrema nucula</name>
    <dbReference type="NCBI Taxonomy" id="690887"/>
    <lineage>
        <taxon>Eukaryota</taxon>
        <taxon>Fungi</taxon>
        <taxon>Dikarya</taxon>
        <taxon>Ascomycota</taxon>
        <taxon>Pezizomycotina</taxon>
        <taxon>Dothideomycetes</taxon>
        <taxon>Pleosporomycetidae</taxon>
        <taxon>Pleosporales</taxon>
        <taxon>Lophiotremataceae</taxon>
        <taxon>Lophiotrema</taxon>
    </lineage>
</organism>
<name>A0A6A5ZST6_9PLEO</name>
<dbReference type="InterPro" id="IPR023213">
    <property type="entry name" value="CAT-like_dom_sf"/>
</dbReference>
<dbReference type="EMBL" id="ML977311">
    <property type="protein sequence ID" value="KAF2121943.1"/>
    <property type="molecule type" value="Genomic_DNA"/>
</dbReference>
<keyword evidence="2" id="KW-1185">Reference proteome</keyword>
<evidence type="ECO:0000313" key="1">
    <source>
        <dbReference type="EMBL" id="KAF2121943.1"/>
    </source>
</evidence>
<dbReference type="Proteomes" id="UP000799770">
    <property type="component" value="Unassembled WGS sequence"/>
</dbReference>
<evidence type="ECO:0008006" key="3">
    <source>
        <dbReference type="Google" id="ProtNLM"/>
    </source>
</evidence>
<dbReference type="OrthoDB" id="21502at2759"/>